<comment type="caution">
    <text evidence="2">The sequence shown here is derived from an EMBL/GenBank/DDBJ whole genome shotgun (WGS) entry which is preliminary data.</text>
</comment>
<reference evidence="2 3" key="1">
    <citation type="journal article" date="2019" name="Genome Biol. Evol.">
        <title>Day and night: Metabolic profiles and evolutionary relationships of six axenic non-marine cyanobacteria.</title>
        <authorList>
            <person name="Will S.E."/>
            <person name="Henke P."/>
            <person name="Boedeker C."/>
            <person name="Huang S."/>
            <person name="Brinkmann H."/>
            <person name="Rohde M."/>
            <person name="Jarek M."/>
            <person name="Friedl T."/>
            <person name="Seufert S."/>
            <person name="Schumacher M."/>
            <person name="Overmann J."/>
            <person name="Neumann-Schaal M."/>
            <person name="Petersen J."/>
        </authorList>
    </citation>
    <scope>NUCLEOTIDE SEQUENCE [LARGE SCALE GENOMIC DNA]</scope>
    <source>
        <strain evidence="2 3">PCC 6912</strain>
    </source>
</reference>
<keyword evidence="1" id="KW-0472">Membrane</keyword>
<proteinExistence type="predicted"/>
<gene>
    <name evidence="2" type="ORF">PCC6912_15590</name>
</gene>
<evidence type="ECO:0000256" key="1">
    <source>
        <dbReference type="SAM" id="Phobius"/>
    </source>
</evidence>
<evidence type="ECO:0008006" key="4">
    <source>
        <dbReference type="Google" id="ProtNLM"/>
    </source>
</evidence>
<dbReference type="InterPro" id="IPR021446">
    <property type="entry name" value="DUF3096"/>
</dbReference>
<dbReference type="RefSeq" id="WP_016875599.1">
    <property type="nucleotide sequence ID" value="NZ_AJLN01000100.1"/>
</dbReference>
<keyword evidence="1" id="KW-1133">Transmembrane helix</keyword>
<dbReference type="AlphaFoldDB" id="A0A3S5K2D1"/>
<organism evidence="2 3">
    <name type="scientific">Chlorogloeopsis fritschii PCC 6912</name>
    <dbReference type="NCBI Taxonomy" id="211165"/>
    <lineage>
        <taxon>Bacteria</taxon>
        <taxon>Bacillati</taxon>
        <taxon>Cyanobacteriota</taxon>
        <taxon>Cyanophyceae</taxon>
        <taxon>Nostocales</taxon>
        <taxon>Chlorogloeopsidaceae</taxon>
        <taxon>Chlorogloeopsis</taxon>
    </lineage>
</organism>
<sequence>MFDLLVLLAQQTTTVQVGININGIVALIAGILILILPRLLNYIVAIYLIIIGLVQIFNFRI</sequence>
<dbReference type="Proteomes" id="UP000268857">
    <property type="component" value="Unassembled WGS sequence"/>
</dbReference>
<feature type="transmembrane region" description="Helical" evidence="1">
    <location>
        <begin position="17"/>
        <end position="36"/>
    </location>
</feature>
<evidence type="ECO:0000313" key="3">
    <source>
        <dbReference type="Proteomes" id="UP000268857"/>
    </source>
</evidence>
<dbReference type="EMBL" id="RSCJ01000004">
    <property type="protein sequence ID" value="RUR84664.1"/>
    <property type="molecule type" value="Genomic_DNA"/>
</dbReference>
<keyword evidence="3" id="KW-1185">Reference proteome</keyword>
<dbReference type="Pfam" id="PF11295">
    <property type="entry name" value="DUF3096"/>
    <property type="match status" value="1"/>
</dbReference>
<accession>A0A3S5K2D1</accession>
<evidence type="ECO:0000313" key="2">
    <source>
        <dbReference type="EMBL" id="RUR84664.1"/>
    </source>
</evidence>
<feature type="transmembrane region" description="Helical" evidence="1">
    <location>
        <begin position="42"/>
        <end position="59"/>
    </location>
</feature>
<keyword evidence="1" id="KW-0812">Transmembrane</keyword>
<name>A0A3S5K2D1_CHLFR</name>
<protein>
    <recommendedName>
        <fullName evidence="4">DUF3096 domain-containing protein</fullName>
    </recommendedName>
</protein>